<dbReference type="EMBL" id="QWEA01000060">
    <property type="protein sequence ID" value="RIJ44366.1"/>
    <property type="molecule type" value="Genomic_DNA"/>
</dbReference>
<dbReference type="Proteomes" id="UP000266634">
    <property type="component" value="Unassembled WGS sequence"/>
</dbReference>
<dbReference type="Pfam" id="PF02569">
    <property type="entry name" value="Pantoate_ligase"/>
    <property type="match status" value="1"/>
</dbReference>
<sequence>VIAAAQSVVMGEPAVALDHFQVVDPTTFESVDDGFTGVALAVIAARVGSTRLIDNETVVIA</sequence>
<dbReference type="SUPFAM" id="SSF52374">
    <property type="entry name" value="Nucleotidylyl transferase"/>
    <property type="match status" value="1"/>
</dbReference>
<comment type="caution">
    <text evidence="1">The sequence shown here is derived from an EMBL/GenBank/DDBJ whole genome shotgun (WGS) entry which is preliminary data.</text>
</comment>
<keyword evidence="1" id="KW-0436">Ligase</keyword>
<dbReference type="AlphaFoldDB" id="A0A399SJS0"/>
<dbReference type="GO" id="GO:0004592">
    <property type="term" value="F:pantoate-beta-alanine ligase activity"/>
    <property type="evidence" value="ECO:0007669"/>
    <property type="project" value="InterPro"/>
</dbReference>
<dbReference type="InterPro" id="IPR003721">
    <property type="entry name" value="Pantoate_ligase"/>
</dbReference>
<evidence type="ECO:0000313" key="2">
    <source>
        <dbReference type="Proteomes" id="UP000266634"/>
    </source>
</evidence>
<evidence type="ECO:0000313" key="1">
    <source>
        <dbReference type="EMBL" id="RIJ44366.1"/>
    </source>
</evidence>
<protein>
    <submittedName>
        <fullName evidence="1">Pantoate--beta-alanine ligase</fullName>
    </submittedName>
</protein>
<dbReference type="GO" id="GO:0015940">
    <property type="term" value="P:pantothenate biosynthetic process"/>
    <property type="evidence" value="ECO:0007669"/>
    <property type="project" value="InterPro"/>
</dbReference>
<organism evidence="1 2">
    <name type="scientific">Clavibacter michiganensis subsp. insidiosus</name>
    <dbReference type="NCBI Taxonomy" id="33014"/>
    <lineage>
        <taxon>Bacteria</taxon>
        <taxon>Bacillati</taxon>
        <taxon>Actinomycetota</taxon>
        <taxon>Actinomycetes</taxon>
        <taxon>Micrococcales</taxon>
        <taxon>Microbacteriaceae</taxon>
        <taxon>Clavibacter</taxon>
    </lineage>
</organism>
<gene>
    <name evidence="1" type="ORF">DZF93_03080</name>
</gene>
<proteinExistence type="predicted"/>
<dbReference type="Gene3D" id="3.30.1300.10">
    <property type="entry name" value="Pantoate-beta-alanine ligase, C-terminal domain"/>
    <property type="match status" value="1"/>
</dbReference>
<reference evidence="1 2" key="1">
    <citation type="submission" date="2018-08" db="EMBL/GenBank/DDBJ databases">
        <title>Genome Sequence of Clavibacter michiganensis Subspecies type strains, and the Atypical Peach-Colored Strains Isolated from Tomato.</title>
        <authorList>
            <person name="Osdaghi E."/>
            <person name="Portier P."/>
            <person name="Briand M."/>
            <person name="Jacques M.-A."/>
        </authorList>
    </citation>
    <scope>NUCLEOTIDE SEQUENCE [LARGE SCALE GENOMIC DNA]</scope>
    <source>
        <strain evidence="1 2">CFBP 6488</strain>
    </source>
</reference>
<accession>A0A399SJS0</accession>
<dbReference type="InterPro" id="IPR042176">
    <property type="entry name" value="Pantoate_ligase_C"/>
</dbReference>
<feature type="non-terminal residue" evidence="1">
    <location>
        <position position="1"/>
    </location>
</feature>
<name>A0A399SJS0_9MICO</name>